<dbReference type="EMBL" id="MT774406">
    <property type="protein sequence ID" value="QOR57496.1"/>
    <property type="molecule type" value="Genomic_DNA"/>
</dbReference>
<keyword evidence="2" id="KW-1185">Reference proteome</keyword>
<protein>
    <submittedName>
        <fullName evidence="1">RecA protein</fullName>
    </submittedName>
</protein>
<evidence type="ECO:0000313" key="1">
    <source>
        <dbReference type="EMBL" id="QOR57496.1"/>
    </source>
</evidence>
<organism evidence="1 2">
    <name type="scientific">uncultured phage cr124_1</name>
    <dbReference type="NCBI Taxonomy" id="2772090"/>
    <lineage>
        <taxon>Viruses</taxon>
        <taxon>Duplodnaviria</taxon>
        <taxon>Heunggongvirae</taxon>
        <taxon>Uroviricota</taxon>
        <taxon>Caudoviricetes</taxon>
        <taxon>Crassvirales</taxon>
        <taxon>Suoliviridae</taxon>
        <taxon>Oafivirinae</taxon>
        <taxon>Burzaovirus</taxon>
        <taxon>Burzaovirus faecalis</taxon>
    </lineage>
</organism>
<sequence>MVVELKIRKKNPWAGLLKYKHCFDYIAPYFTRSGSIYTGLTPEDEKKFEKELGYPEGHLAKNSPFWNTFCVKVGSKSTILDDSFPRQAMIIKFLEGHKRVATSLDKLNAGKDYLLINRQAEAIEKNKINKLRRDAIIAFGKLSLEEMRKCLRLFGISADTMSNELVESTLFSLVDKQPQNFFTKWVNNKTKETEFLIESAIAKGIIRKDRTQYYYGSEMLADSLLDCIAYLDAKKNQDLKISIINQIENK</sequence>
<accession>A0A7M1RT91</accession>
<dbReference type="Proteomes" id="UP000593974">
    <property type="component" value="Segment"/>
</dbReference>
<dbReference type="KEGG" id="vg:65131639"/>
<evidence type="ECO:0000313" key="2">
    <source>
        <dbReference type="Proteomes" id="UP000593974"/>
    </source>
</evidence>
<dbReference type="GeneID" id="65131639"/>
<reference evidence="1 2" key="1">
    <citation type="submission" date="2020-07" db="EMBL/GenBank/DDBJ databases">
        <title>Taxonomic proposal: Crassvirales, a new order of highly abundant and diverse bacterial viruses.</title>
        <authorList>
            <person name="Shkoporov A.N."/>
            <person name="Stockdale S.R."/>
            <person name="Guerin E."/>
            <person name="Ross R.P."/>
            <person name="Hill C."/>
        </authorList>
    </citation>
    <scope>NUCLEOTIDE SEQUENCE [LARGE SCALE GENOMIC DNA]</scope>
</reference>
<name>A0A7M1RT91_9CAUD</name>
<dbReference type="RefSeq" id="YP_010113136.1">
    <property type="nucleotide sequence ID" value="NC_055899.1"/>
</dbReference>
<proteinExistence type="predicted"/>